<dbReference type="Proteomes" id="UP000494261">
    <property type="component" value="Unassembled WGS sequence"/>
</dbReference>
<dbReference type="PANTHER" id="PTHR30531">
    <property type="entry name" value="FLAGELLAR BIOSYNTHETIC PROTEIN FLHB"/>
    <property type="match status" value="1"/>
</dbReference>
<name>A0A228J4R4_9BURK</name>
<evidence type="ECO:0000256" key="3">
    <source>
        <dbReference type="ARBA" id="ARBA00021622"/>
    </source>
</evidence>
<dbReference type="NCBIfam" id="TIGR00328">
    <property type="entry name" value="flhB"/>
    <property type="match status" value="1"/>
</dbReference>
<accession>A0A6P2NVW4</accession>
<feature type="transmembrane region" description="Helical" evidence="13">
    <location>
        <begin position="33"/>
        <end position="50"/>
    </location>
</feature>
<dbReference type="InterPro" id="IPR006135">
    <property type="entry name" value="T3SS_substrate_exporter"/>
</dbReference>
<reference evidence="17" key="2">
    <citation type="submission" date="2017-06" db="EMBL/GenBank/DDBJ databases">
        <authorList>
            <person name="LiPuma J."/>
            <person name="Spilker T."/>
        </authorList>
    </citation>
    <scope>NUCLEOTIDE SEQUENCE [LARGE SCALE GENOMIC DNA]</scope>
    <source>
        <strain evidence="17">AU17325</strain>
    </source>
</reference>
<evidence type="ECO:0000256" key="11">
    <source>
        <dbReference type="ARBA" id="ARBA00023225"/>
    </source>
</evidence>
<evidence type="ECO:0000313" key="18">
    <source>
        <dbReference type="Proteomes" id="UP000494261"/>
    </source>
</evidence>
<evidence type="ECO:0000256" key="13">
    <source>
        <dbReference type="RuleBase" id="RU364091"/>
    </source>
</evidence>
<comment type="subcellular location">
    <subcellularLocation>
        <location evidence="1">Cell membrane</location>
        <topology evidence="1">Multi-pass membrane protein</topology>
    </subcellularLocation>
</comment>
<dbReference type="EMBL" id="CABVQC010000034">
    <property type="protein sequence ID" value="VWB99095.1"/>
    <property type="molecule type" value="Genomic_DNA"/>
</dbReference>
<dbReference type="AlphaFoldDB" id="A0A228J4R4"/>
<dbReference type="GO" id="GO:0005886">
    <property type="term" value="C:plasma membrane"/>
    <property type="evidence" value="ECO:0007669"/>
    <property type="project" value="UniProtKB-SubCell"/>
</dbReference>
<dbReference type="InterPro" id="IPR029025">
    <property type="entry name" value="T3SS_substrate_exporter_C"/>
</dbReference>
<dbReference type="OrthoDB" id="9807950at2"/>
<organism evidence="15 17">
    <name type="scientific">Burkholderia aenigmatica</name>
    <dbReference type="NCBI Taxonomy" id="2015348"/>
    <lineage>
        <taxon>Bacteria</taxon>
        <taxon>Pseudomonadati</taxon>
        <taxon>Pseudomonadota</taxon>
        <taxon>Betaproteobacteria</taxon>
        <taxon>Burkholderiales</taxon>
        <taxon>Burkholderiaceae</taxon>
        <taxon>Burkholderia</taxon>
        <taxon>Burkholderia cepacia complex</taxon>
    </lineage>
</organism>
<feature type="compositionally biased region" description="Basic and acidic residues" evidence="14">
    <location>
        <begin position="7"/>
        <end position="26"/>
    </location>
</feature>
<evidence type="ECO:0000256" key="14">
    <source>
        <dbReference type="SAM" id="MobiDB-lite"/>
    </source>
</evidence>
<reference evidence="16 18" key="4">
    <citation type="submission" date="2019-09" db="EMBL/GenBank/DDBJ databases">
        <authorList>
            <person name="Depoorter E."/>
        </authorList>
    </citation>
    <scope>NUCLEOTIDE SEQUENCE [LARGE SCALE GENOMIC DNA]</scope>
    <source>
        <strain evidence="16">LMG 13014</strain>
    </source>
</reference>
<feature type="compositionally biased region" description="Acidic residues" evidence="14">
    <location>
        <begin position="381"/>
        <end position="390"/>
    </location>
</feature>
<evidence type="ECO:0000256" key="8">
    <source>
        <dbReference type="ARBA" id="ARBA00022927"/>
    </source>
</evidence>
<keyword evidence="11 13" id="KW-1006">Bacterial flagellum protein export</keyword>
<evidence type="ECO:0000256" key="10">
    <source>
        <dbReference type="ARBA" id="ARBA00023136"/>
    </source>
</evidence>
<dbReference type="PANTHER" id="PTHR30531:SF12">
    <property type="entry name" value="FLAGELLAR BIOSYNTHETIC PROTEIN FLHB"/>
    <property type="match status" value="1"/>
</dbReference>
<protein>
    <recommendedName>
        <fullName evidence="3 13">Flagellar biosynthetic protein FlhB</fullName>
    </recommendedName>
</protein>
<keyword evidence="4 13" id="KW-0813">Transport</keyword>
<keyword evidence="10 13" id="KW-0472">Membrane</keyword>
<keyword evidence="15" id="KW-0282">Flagellum</keyword>
<evidence type="ECO:0000313" key="16">
    <source>
        <dbReference type="EMBL" id="VWB99095.1"/>
    </source>
</evidence>
<evidence type="ECO:0000256" key="1">
    <source>
        <dbReference type="ARBA" id="ARBA00004651"/>
    </source>
</evidence>
<dbReference type="GO" id="GO:0009306">
    <property type="term" value="P:protein secretion"/>
    <property type="evidence" value="ECO:0007669"/>
    <property type="project" value="InterPro"/>
</dbReference>
<dbReference type="FunFam" id="3.40.1690.10:FF:000001">
    <property type="entry name" value="Flagellar biosynthetic protein FlhB"/>
    <property type="match status" value="1"/>
</dbReference>
<evidence type="ECO:0000256" key="9">
    <source>
        <dbReference type="ARBA" id="ARBA00022989"/>
    </source>
</evidence>
<evidence type="ECO:0000313" key="15">
    <source>
        <dbReference type="EMBL" id="OXI49793.1"/>
    </source>
</evidence>
<feature type="transmembrane region" description="Helical" evidence="13">
    <location>
        <begin position="146"/>
        <end position="166"/>
    </location>
</feature>
<feature type="transmembrane region" description="Helical" evidence="13">
    <location>
        <begin position="186"/>
        <end position="211"/>
    </location>
</feature>
<dbReference type="InterPro" id="IPR006136">
    <property type="entry name" value="FlhB"/>
</dbReference>
<reference evidence="15 17" key="3">
    <citation type="submission" date="2017-08" db="EMBL/GenBank/DDBJ databases">
        <title>WGS of novel Burkholderia cepaca complex species.</title>
        <authorList>
            <person name="Lipuma J."/>
            <person name="Spilker T."/>
        </authorList>
    </citation>
    <scope>NUCLEOTIDE SEQUENCE [LARGE SCALE GENOMIC DNA]</scope>
    <source>
        <strain evidence="15 17">AU17325</strain>
    </source>
</reference>
<comment type="function">
    <text evidence="12 13">Required for formation of the rod structure in the basal body of the flagellar apparatus. Together with FliI and FliH, may constitute the export apparatus of flagellin.</text>
</comment>
<reference evidence="15" key="1">
    <citation type="submission" date="2017-06" db="EMBL/GenBank/DDBJ databases">
        <authorList>
            <person name="Kim H.J."/>
            <person name="Triplett B.A."/>
        </authorList>
    </citation>
    <scope>NUCLEOTIDE SEQUENCE [LARGE SCALE GENOMIC DNA]</scope>
    <source>
        <strain evidence="15">AU17325</strain>
    </source>
</reference>
<dbReference type="Gene3D" id="3.40.1690.10">
    <property type="entry name" value="secretion proteins EscU"/>
    <property type="match status" value="1"/>
</dbReference>
<feature type="region of interest" description="Disordered" evidence="14">
    <location>
        <begin position="368"/>
        <end position="398"/>
    </location>
</feature>
<dbReference type="Proteomes" id="UP000214600">
    <property type="component" value="Unassembled WGS sequence"/>
</dbReference>
<dbReference type="GeneID" id="99657370"/>
<keyword evidence="6 13" id="KW-0812">Transmembrane</keyword>
<keyword evidence="7 13" id="KW-1005">Bacterial flagellum biogenesis</keyword>
<feature type="transmembrane region" description="Helical" evidence="13">
    <location>
        <begin position="90"/>
        <end position="117"/>
    </location>
</feature>
<keyword evidence="9 13" id="KW-1133">Transmembrane helix</keyword>
<dbReference type="PRINTS" id="PR00950">
    <property type="entry name" value="TYPE3IMSPROT"/>
</dbReference>
<dbReference type="GO" id="GO:0044780">
    <property type="term" value="P:bacterial-type flagellum assembly"/>
    <property type="evidence" value="ECO:0007669"/>
    <property type="project" value="InterPro"/>
</dbReference>
<evidence type="ECO:0000256" key="12">
    <source>
        <dbReference type="ARBA" id="ARBA00025078"/>
    </source>
</evidence>
<keyword evidence="5 13" id="KW-1003">Cell membrane</keyword>
<accession>A0A228J4R4</accession>
<evidence type="ECO:0000313" key="17">
    <source>
        <dbReference type="Proteomes" id="UP000214600"/>
    </source>
</evidence>
<dbReference type="SUPFAM" id="SSF160544">
    <property type="entry name" value="EscU C-terminal domain-like"/>
    <property type="match status" value="1"/>
</dbReference>
<dbReference type="RefSeq" id="WP_043185065.1">
    <property type="nucleotide sequence ID" value="NZ_CABVQC010000034.1"/>
</dbReference>
<evidence type="ECO:0000256" key="6">
    <source>
        <dbReference type="ARBA" id="ARBA00022692"/>
    </source>
</evidence>
<feature type="region of interest" description="Disordered" evidence="14">
    <location>
        <begin position="1"/>
        <end position="26"/>
    </location>
</feature>
<evidence type="ECO:0000256" key="5">
    <source>
        <dbReference type="ARBA" id="ARBA00022475"/>
    </source>
</evidence>
<dbReference type="Gene3D" id="6.10.250.2080">
    <property type="match status" value="1"/>
</dbReference>
<keyword evidence="15" id="KW-0969">Cilium</keyword>
<gene>
    <name evidence="13" type="primary">flhB</name>
    <name evidence="16" type="ORF">BLA13014_04635</name>
    <name evidence="15" type="ORF">CFB84_00940</name>
</gene>
<keyword evidence="15" id="KW-0966">Cell projection</keyword>
<sequence length="398" mass="42888">MADESDLDKTEAATPRRREKAREEGQVARSRELASFALLAAGFYGAWLLAGPSGGHLQAMLRGAFTFDRATAFDTNRMLSAAGSASLEGFAALLPLLALTGLAALLAPMALGGWLISQKTFELKFDRLNPISGLGRIFSIQGPIQLGMSLAKTLVVGGIGGIAIWRSKDELLALATQPLGVALPDALHLVAVCCGTTVAGMLVVAALDVPYQLWQYNKKLRMTKEEVKREHRENEGDPHVKGRIRQQQRAIARRRMMAAVPKADVVVTNPTHFAVALQYTDGEMRAPKVVAKGVNLVAARIRELAAEHNVPLLEAPPLARALYHNVELEREIPGSLYSAVAEVLAWVYQLKRFRSEGGAFPAVPVDLDVPADLDKGTSVSADDERDEQEDSLGKAGTA</sequence>
<evidence type="ECO:0000256" key="4">
    <source>
        <dbReference type="ARBA" id="ARBA00022448"/>
    </source>
</evidence>
<keyword evidence="8 13" id="KW-0653">Protein transport</keyword>
<evidence type="ECO:0000256" key="2">
    <source>
        <dbReference type="ARBA" id="ARBA00010690"/>
    </source>
</evidence>
<comment type="similarity">
    <text evidence="2 13">Belongs to the type III secretion exporter family.</text>
</comment>
<dbReference type="EMBL" id="NKFA01000001">
    <property type="protein sequence ID" value="OXI49793.1"/>
    <property type="molecule type" value="Genomic_DNA"/>
</dbReference>
<evidence type="ECO:0000256" key="7">
    <source>
        <dbReference type="ARBA" id="ARBA00022795"/>
    </source>
</evidence>
<dbReference type="Pfam" id="PF01312">
    <property type="entry name" value="Bac_export_2"/>
    <property type="match status" value="1"/>
</dbReference>
<proteinExistence type="inferred from homology"/>